<reference evidence="9" key="1">
    <citation type="submission" date="2017-12" db="EMBL/GenBank/DDBJ databases">
        <title>Genome Sequencing Reveals a Rich Biosynthetic Potential.</title>
        <authorList>
            <person name="Bertrand R.L."/>
            <person name="Abdel-Hameed M.E."/>
            <person name="Sorensen J.L."/>
        </authorList>
    </citation>
    <scope>NUCLEOTIDE SEQUENCE</scope>
</reference>
<dbReference type="PANTHER" id="PTHR43731">
    <property type="entry name" value="RHOMBOID PROTEASE"/>
    <property type="match status" value="1"/>
</dbReference>
<dbReference type="Pfam" id="PF01694">
    <property type="entry name" value="Rhomboid"/>
    <property type="match status" value="1"/>
</dbReference>
<accession>A0A2K9YE40</accession>
<evidence type="ECO:0000256" key="3">
    <source>
        <dbReference type="ARBA" id="ARBA00022692"/>
    </source>
</evidence>
<dbReference type="InterPro" id="IPR022764">
    <property type="entry name" value="Peptidase_S54_rhomboid_dom"/>
</dbReference>
<sequence>MDDLERSKFPKDIATVKANFPGLGPSSRTIRRRQLFGRGSQRPNLIPRIDSASIYVAGLIALCSAVTVAYWATVARGRKQGNWEPLQFIERNFVCSVDNIKSGRWWVVLTCSFAHFQPLHLIANMWALWDIGRQFVWIFGAPAFVGTWFVSAITGSLGSLYWERHKNSDSVPTMGGSLGSSAAILGVMFAQHTFMPSTPLPGLLIPRAIPAWSFCAFLVGASVYCLYSGSLPIIGHAGHLGGMAGGVATYFLFLRRIFRR</sequence>
<feature type="transmembrane region" description="Helical" evidence="7">
    <location>
        <begin position="52"/>
        <end position="72"/>
    </location>
</feature>
<dbReference type="EMBL" id="MG777492">
    <property type="protein sequence ID" value="AUW31113.1"/>
    <property type="molecule type" value="Genomic_DNA"/>
</dbReference>
<feature type="transmembrane region" description="Helical" evidence="7">
    <location>
        <begin position="105"/>
        <end position="123"/>
    </location>
</feature>
<organism evidence="9">
    <name type="scientific">Cladonia uncialis subsp. uncialis</name>
    <dbReference type="NCBI Taxonomy" id="180999"/>
    <lineage>
        <taxon>Eukaryota</taxon>
        <taxon>Fungi</taxon>
        <taxon>Dikarya</taxon>
        <taxon>Ascomycota</taxon>
        <taxon>Pezizomycotina</taxon>
        <taxon>Lecanoromycetes</taxon>
        <taxon>OSLEUM clade</taxon>
        <taxon>Lecanoromycetidae</taxon>
        <taxon>Lecanorales</taxon>
        <taxon>Lecanorineae</taxon>
        <taxon>Cladoniaceae</taxon>
        <taxon>Cladonia</taxon>
    </lineage>
</organism>
<evidence type="ECO:0000256" key="5">
    <source>
        <dbReference type="ARBA" id="ARBA00022989"/>
    </source>
</evidence>
<feature type="transmembrane region" description="Helical" evidence="7">
    <location>
        <begin position="135"/>
        <end position="162"/>
    </location>
</feature>
<feature type="transmembrane region" description="Helical" evidence="7">
    <location>
        <begin position="174"/>
        <end position="192"/>
    </location>
</feature>
<keyword evidence="3 7" id="KW-0812">Transmembrane</keyword>
<keyword evidence="5 7" id="KW-1133">Transmembrane helix</keyword>
<dbReference type="AlphaFoldDB" id="A0A2K9YE40"/>
<dbReference type="InterPro" id="IPR035952">
    <property type="entry name" value="Rhomboid-like_sf"/>
</dbReference>
<comment type="similarity">
    <text evidence="2">Belongs to the peptidase S54 family.</text>
</comment>
<evidence type="ECO:0000256" key="7">
    <source>
        <dbReference type="SAM" id="Phobius"/>
    </source>
</evidence>
<dbReference type="SUPFAM" id="SSF144091">
    <property type="entry name" value="Rhomboid-like"/>
    <property type="match status" value="1"/>
</dbReference>
<evidence type="ECO:0000259" key="8">
    <source>
        <dbReference type="Pfam" id="PF01694"/>
    </source>
</evidence>
<comment type="subcellular location">
    <subcellularLocation>
        <location evidence="1">Membrane</location>
        <topology evidence="1">Multi-pass membrane protein</topology>
    </subcellularLocation>
</comment>
<dbReference type="InterPro" id="IPR050925">
    <property type="entry name" value="Rhomboid_protease_S54"/>
</dbReference>
<dbReference type="Gene3D" id="1.20.1540.10">
    <property type="entry name" value="Rhomboid-like"/>
    <property type="match status" value="1"/>
</dbReference>
<evidence type="ECO:0000313" key="9">
    <source>
        <dbReference type="EMBL" id="AUW31113.1"/>
    </source>
</evidence>
<protein>
    <recommendedName>
        <fullName evidence="8">Peptidase S54 rhomboid domain-containing protein</fullName>
    </recommendedName>
</protein>
<proteinExistence type="inferred from homology"/>
<dbReference type="GO" id="GO:0004252">
    <property type="term" value="F:serine-type endopeptidase activity"/>
    <property type="evidence" value="ECO:0007669"/>
    <property type="project" value="InterPro"/>
</dbReference>
<feature type="domain" description="Peptidase S54 rhomboid" evidence="8">
    <location>
        <begin position="103"/>
        <end position="255"/>
    </location>
</feature>
<feature type="transmembrane region" description="Helical" evidence="7">
    <location>
        <begin position="204"/>
        <end position="227"/>
    </location>
</feature>
<evidence type="ECO:0000256" key="4">
    <source>
        <dbReference type="ARBA" id="ARBA00022801"/>
    </source>
</evidence>
<evidence type="ECO:0000256" key="2">
    <source>
        <dbReference type="ARBA" id="ARBA00009045"/>
    </source>
</evidence>
<evidence type="ECO:0000256" key="1">
    <source>
        <dbReference type="ARBA" id="ARBA00004141"/>
    </source>
</evidence>
<keyword evidence="6 7" id="KW-0472">Membrane</keyword>
<name>A0A2K9YE40_CLAUC</name>
<evidence type="ECO:0000256" key="6">
    <source>
        <dbReference type="ARBA" id="ARBA00023136"/>
    </source>
</evidence>
<dbReference type="GO" id="GO:0016020">
    <property type="term" value="C:membrane"/>
    <property type="evidence" value="ECO:0007669"/>
    <property type="project" value="UniProtKB-SubCell"/>
</dbReference>
<dbReference type="PANTHER" id="PTHR43731:SF14">
    <property type="entry name" value="PRESENILIN-ASSOCIATED RHOMBOID-LIKE PROTEIN, MITOCHONDRIAL"/>
    <property type="match status" value="1"/>
</dbReference>
<keyword evidence="4" id="KW-0378">Hydrolase</keyword>
<feature type="transmembrane region" description="Helical" evidence="7">
    <location>
        <begin position="233"/>
        <end position="254"/>
    </location>
</feature>